<feature type="binding site" evidence="5">
    <location>
        <position position="333"/>
    </location>
    <ligand>
        <name>AMP</name>
        <dbReference type="ChEBI" id="CHEBI:456215"/>
    </ligand>
</feature>
<dbReference type="InterPro" id="IPR010080">
    <property type="entry name" value="Thioester_reductase-like_dom"/>
</dbReference>
<keyword evidence="3 5" id="KW-0547">Nucleotide-binding</keyword>
<dbReference type="Proteomes" id="UP000622245">
    <property type="component" value="Unassembled WGS sequence"/>
</dbReference>
<sequence>MEGYADRPALGERATELVTSAGRTERRLTSNFDITSYHELWTRVRAVAADWQHHQASPLAAGDRVCTLGFTSSDYATLELACIHLGAVSVPLQVSAALSQLRSIVAETRPRILASSVERLASTVDLALKYGDFLRRLIVFDHDPEIDDERETVEAAQARLAEAGSPVVLEPLSTVIERGRELPSAPPFVPAPGTDPLALIVYTSGSTGSPKGAMYPQRLLPQMWTPFGFDRADLPAVGIHYMPMSHLAGRWALTSTLARGGIGYFTARSDLSTLLDDITLTRPTELILVPRICDMLFERYQSELDRNPDETAVKTSLREDFLGGRIAQVLVGTAPLSPELRAFMESMLGMTISESYGSTESARILLNGRVWRPPVLDYRLADVPQMGYLRTDSPYPRGELLVKSETNIPGYYRQPEATAEMFDQDGYYRTGDIMAEIAPDRLIYLDRRNNVLKLSQGEFVAPSRLEALFVVSPLIQQIFVYGNSERAYLLAVVVPTEEALAEAGGDTTALKPLLAGSLRRVARDAELNPYEIPRDFLVETTAFSTGNGLLSDIGKLLRPRLRERYGQRLEQLYADQADGQLQQLHELRRTGAQRSVLDTVRRAAQALLGTTGTEVSPDAHFTDLGGDSLSALSFSTQLREIFHIELPVGVVISPANDLAKLAAHIESALSSGAERPTFATVHGAGSVQVRASDLTLDRFIDMPTLDAARALPRATGPVRTVLLTGSNGYLGRFLCLEWLERLAPVGGKLICVVRGGDAAAARQRLEVAFDSGDHELIGRFRQLAAQTLEVLAGDVSEPNLGLDPRTWQSLTETVDRVVHPAAHVNHVLPYGQLFGANVVGTAEAIRLAITGRIKPVTYVSSGAAAPPPERSGLDEDIDIRVLVPTYPLDDAYANGYGASKWASEVLLREAYDACGLPVATFRSDMILAHSRFSGQLNVPDQFTRLLLSLAATGIAPGSFYRGDPARAHYDGLPADFTAEAITTLGEQATDGYQSFNVINPHDDGISLDTFVNWLIAAGHPIERIPDYSDWFVRFEAAIRVLPDRQRQHSLLPLLHAFRQPEPARPGSVIPGERFRAAVRAAGIGADEDIPYVSVQLIGKYLTDLRQLGLL</sequence>
<dbReference type="Gene3D" id="3.40.50.12780">
    <property type="entry name" value="N-terminal domain of ligase-like"/>
    <property type="match status" value="1"/>
</dbReference>
<dbReference type="InterPro" id="IPR036291">
    <property type="entry name" value="NAD(P)-bd_dom_sf"/>
</dbReference>
<dbReference type="InterPro" id="IPR042099">
    <property type="entry name" value="ANL_N_sf"/>
</dbReference>
<feature type="binding site" evidence="5">
    <location>
        <position position="555"/>
    </location>
    <ligand>
        <name>AMP</name>
        <dbReference type="ChEBI" id="CHEBI:456215"/>
    </ligand>
</feature>
<dbReference type="HAMAP" id="MF_02247">
    <property type="entry name" value="Carbox_acid_reduct"/>
    <property type="match status" value="1"/>
</dbReference>
<dbReference type="InterPro" id="IPR036736">
    <property type="entry name" value="ACP-like_sf"/>
</dbReference>
<comment type="catalytic activity">
    <reaction evidence="5">
        <text>a carboxylate + ATP + NADPH + H(+) = an aldehyde + AMP + diphosphate + NADP(+)</text>
        <dbReference type="Rhea" id="RHEA:50916"/>
        <dbReference type="ChEBI" id="CHEBI:15378"/>
        <dbReference type="ChEBI" id="CHEBI:17478"/>
        <dbReference type="ChEBI" id="CHEBI:29067"/>
        <dbReference type="ChEBI" id="CHEBI:30616"/>
        <dbReference type="ChEBI" id="CHEBI:33019"/>
        <dbReference type="ChEBI" id="CHEBI:57783"/>
        <dbReference type="ChEBI" id="CHEBI:58349"/>
        <dbReference type="ChEBI" id="CHEBI:456215"/>
    </reaction>
</comment>
<dbReference type="PANTHER" id="PTHR43272:SF33">
    <property type="entry name" value="AMP-BINDING DOMAIN-CONTAINING PROTEIN-RELATED"/>
    <property type="match status" value="1"/>
</dbReference>
<keyword evidence="5" id="KW-0560">Oxidoreductase</keyword>
<proteinExistence type="inferred from homology"/>
<dbReference type="InterPro" id="IPR009081">
    <property type="entry name" value="PP-bd_ACP"/>
</dbReference>
<feature type="binding site" evidence="5">
    <location>
        <position position="923"/>
    </location>
    <ligand>
        <name>NADP(+)</name>
        <dbReference type="ChEBI" id="CHEBI:58349"/>
    </ligand>
</feature>
<dbReference type="SUPFAM" id="SSF56801">
    <property type="entry name" value="Acetyl-CoA synthetase-like"/>
    <property type="match status" value="1"/>
</dbReference>
<dbReference type="Gene3D" id="1.10.1200.10">
    <property type="entry name" value="ACP-like"/>
    <property type="match status" value="1"/>
</dbReference>
<dbReference type="PROSITE" id="PS00455">
    <property type="entry name" value="AMP_BINDING"/>
    <property type="match status" value="1"/>
</dbReference>
<dbReference type="NCBIfam" id="TIGR01746">
    <property type="entry name" value="Thioester-redct"/>
    <property type="match status" value="1"/>
</dbReference>
<comment type="caution">
    <text evidence="5">Lacks conserved residue(s) required for the propagation of feature annotation.</text>
</comment>
<dbReference type="PROSITE" id="PS50075">
    <property type="entry name" value="CARRIER"/>
    <property type="match status" value="1"/>
</dbReference>
<dbReference type="Pfam" id="PF07993">
    <property type="entry name" value="NAD_binding_4"/>
    <property type="match status" value="1"/>
</dbReference>
<feature type="binding site" evidence="5">
    <location>
        <position position="764"/>
    </location>
    <ligand>
        <name>NADP(+)</name>
        <dbReference type="ChEBI" id="CHEBI:58349"/>
    </ligand>
</feature>
<feature type="binding site" evidence="5">
    <location>
        <position position="860"/>
    </location>
    <ligand>
        <name>NADP(+)</name>
        <dbReference type="ChEBI" id="CHEBI:58349"/>
    </ligand>
</feature>
<feature type="binding site" evidence="5">
    <location>
        <begin position="820"/>
        <end position="822"/>
    </location>
    <ligand>
        <name>NADP(+)</name>
        <dbReference type="ChEBI" id="CHEBI:58349"/>
    </ligand>
</feature>
<dbReference type="InterPro" id="IPR020806">
    <property type="entry name" value="PKS_PP-bd"/>
</dbReference>
<dbReference type="InterPro" id="IPR046407">
    <property type="entry name" value="CAR"/>
</dbReference>
<feature type="binding site" evidence="5">
    <location>
        <position position="246"/>
    </location>
    <ligand>
        <name>AMP</name>
        <dbReference type="ChEBI" id="CHEBI:456215"/>
    </ligand>
</feature>
<evidence type="ECO:0000256" key="1">
    <source>
        <dbReference type="ARBA" id="ARBA00022450"/>
    </source>
</evidence>
<dbReference type="InterPro" id="IPR020845">
    <property type="entry name" value="AMP-binding_CS"/>
</dbReference>
<protein>
    <recommendedName>
        <fullName evidence="5">Carboxylic acid reductase</fullName>
        <shortName evidence="5">CAR</shortName>
        <ecNumber evidence="5">1.2.1.-</ecNumber>
    </recommendedName>
    <alternativeName>
        <fullName evidence="5">ATP/NADPH-dependent carboxylic acid reductase</fullName>
    </alternativeName>
</protein>
<feature type="binding site" evidence="5">
    <location>
        <position position="453"/>
    </location>
    <ligand>
        <name>AMP</name>
        <dbReference type="ChEBI" id="CHEBI:456215"/>
    </ligand>
</feature>
<evidence type="ECO:0000256" key="3">
    <source>
        <dbReference type="ARBA" id="ARBA00022741"/>
    </source>
</evidence>
<evidence type="ECO:0000313" key="7">
    <source>
        <dbReference type="EMBL" id="MBM0275012.1"/>
    </source>
</evidence>
<feature type="domain" description="Carrier" evidence="6">
    <location>
        <begin position="594"/>
        <end position="669"/>
    </location>
</feature>
<evidence type="ECO:0000256" key="5">
    <source>
        <dbReference type="HAMAP-Rule" id="MF_02247"/>
    </source>
</evidence>
<comment type="function">
    <text evidence="5">Catalyzes the ATP- and NADPH-dependent reduction of carboxylic acids to the corresponding aldehydes.</text>
</comment>
<evidence type="ECO:0000256" key="4">
    <source>
        <dbReference type="ARBA" id="ARBA00022840"/>
    </source>
</evidence>
<keyword evidence="8" id="KW-1185">Reference proteome</keyword>
<dbReference type="SUPFAM" id="SSF47336">
    <property type="entry name" value="ACP-like"/>
    <property type="match status" value="1"/>
</dbReference>
<reference evidence="7 8" key="1">
    <citation type="submission" date="2021-01" db="EMBL/GenBank/DDBJ databases">
        <title>Draft genome sequence of Micromonospora sp. strain STR1s_6.</title>
        <authorList>
            <person name="Karlyshev A."/>
            <person name="Jawad R."/>
        </authorList>
    </citation>
    <scope>NUCLEOTIDE SEQUENCE [LARGE SCALE GENOMIC DNA]</scope>
    <source>
        <strain evidence="7 8">STR1S-6</strain>
    </source>
</reference>
<dbReference type="Pfam" id="PF00550">
    <property type="entry name" value="PP-binding"/>
    <property type="match status" value="1"/>
</dbReference>
<dbReference type="InterPro" id="IPR000873">
    <property type="entry name" value="AMP-dep_synth/lig_dom"/>
</dbReference>
<name>A0ABS1YCB2_9ACTN</name>
<feature type="binding site" evidence="5">
    <location>
        <position position="432"/>
    </location>
    <ligand>
        <name>AMP</name>
        <dbReference type="ChEBI" id="CHEBI:456215"/>
    </ligand>
</feature>
<dbReference type="EC" id="1.2.1.-" evidence="5"/>
<keyword evidence="5" id="KW-0521">NADP</keyword>
<feature type="binding site" evidence="5">
    <location>
        <begin position="444"/>
        <end position="447"/>
    </location>
    <ligand>
        <name>AMP</name>
        <dbReference type="ChEBI" id="CHEBI:456215"/>
    </ligand>
</feature>
<gene>
    <name evidence="5" type="primary">car</name>
    <name evidence="7" type="ORF">JM949_05850</name>
</gene>
<feature type="binding site" evidence="5">
    <location>
        <position position="896"/>
    </location>
    <ligand>
        <name>NADP(+)</name>
        <dbReference type="ChEBI" id="CHEBI:58349"/>
    </ligand>
</feature>
<comment type="domain">
    <text evidence="5">The N-terminal domain likely catalyzes substrate activation by formation of an initial acyl-AMP intermediate, the central region contains the phosphopantetheine attachment site, and the C-terminal domain catalyzes the reduction by NADPH of the intermediate thioester formed from the attack of the phosphopantetheine thiol at the carbonyl carbon of acyl-AMP.</text>
</comment>
<feature type="binding site" evidence="5">
    <location>
        <begin position="727"/>
        <end position="730"/>
    </location>
    <ligand>
        <name>NADP(+)</name>
        <dbReference type="ChEBI" id="CHEBI:58349"/>
    </ligand>
</feature>
<feature type="binding site" evidence="5">
    <location>
        <position position="359"/>
    </location>
    <ligand>
        <name>AMP</name>
        <dbReference type="ChEBI" id="CHEBI:456215"/>
    </ligand>
</feature>
<comment type="similarity">
    <text evidence="5">Belongs to the ATP-dependent AMP-binding enzyme family. Carboxylic acid reductase subfamily.</text>
</comment>
<dbReference type="Pfam" id="PF00501">
    <property type="entry name" value="AMP-binding"/>
    <property type="match status" value="1"/>
</dbReference>
<dbReference type="PANTHER" id="PTHR43272">
    <property type="entry name" value="LONG-CHAIN-FATTY-ACID--COA LIGASE"/>
    <property type="match status" value="1"/>
</dbReference>
<feature type="binding site" evidence="5">
    <location>
        <position position="754"/>
    </location>
    <ligand>
        <name>NADP(+)</name>
        <dbReference type="ChEBI" id="CHEBI:58349"/>
    </ligand>
</feature>
<comment type="caution">
    <text evidence="7">The sequence shown here is derived from an EMBL/GenBank/DDBJ whole genome shotgun (WGS) entry which is preliminary data.</text>
</comment>
<feature type="modified residue" description="O-(pantetheine 4'-phosphoryl)serine" evidence="5">
    <location>
        <position position="628"/>
    </location>
</feature>
<evidence type="ECO:0000313" key="8">
    <source>
        <dbReference type="Proteomes" id="UP000622245"/>
    </source>
</evidence>
<dbReference type="CDD" id="cd05235">
    <property type="entry name" value="SDR_e1"/>
    <property type="match status" value="1"/>
</dbReference>
<dbReference type="Gene3D" id="3.40.50.720">
    <property type="entry name" value="NAD(P)-binding Rossmann-like Domain"/>
    <property type="match status" value="1"/>
</dbReference>
<comment type="cofactor">
    <cofactor evidence="5">
        <name>pantetheine 4'-phosphate</name>
        <dbReference type="ChEBI" id="CHEBI:47942"/>
    </cofactor>
    <text evidence="5">Binds 1 phosphopantetheine covalently.</text>
</comment>
<evidence type="ECO:0000256" key="2">
    <source>
        <dbReference type="ARBA" id="ARBA00022553"/>
    </source>
</evidence>
<keyword evidence="2 5" id="KW-0597">Phosphoprotein</keyword>
<feature type="binding site" evidence="5">
    <location>
        <position position="900"/>
    </location>
    <ligand>
        <name>NADP(+)</name>
        <dbReference type="ChEBI" id="CHEBI:58349"/>
    </ligand>
</feature>
<dbReference type="SMART" id="SM00823">
    <property type="entry name" value="PKS_PP"/>
    <property type="match status" value="1"/>
</dbReference>
<dbReference type="InterPro" id="IPR013120">
    <property type="entry name" value="FAR_NAD-bd"/>
</dbReference>
<keyword evidence="1 5" id="KW-0596">Phosphopantetheine</keyword>
<evidence type="ECO:0000259" key="6">
    <source>
        <dbReference type="PROSITE" id="PS50075"/>
    </source>
</evidence>
<dbReference type="NCBIfam" id="NF041592">
    <property type="entry name" value="carboxyl_red"/>
    <property type="match status" value="1"/>
</dbReference>
<organism evidence="7 8">
    <name type="scientific">Micromonospora tarensis</name>
    <dbReference type="NCBI Taxonomy" id="2806100"/>
    <lineage>
        <taxon>Bacteria</taxon>
        <taxon>Bacillati</taxon>
        <taxon>Actinomycetota</taxon>
        <taxon>Actinomycetes</taxon>
        <taxon>Micromonosporales</taxon>
        <taxon>Micromonosporaceae</taxon>
        <taxon>Micromonospora</taxon>
    </lineage>
</organism>
<dbReference type="SUPFAM" id="SSF51735">
    <property type="entry name" value="NAD(P)-binding Rossmann-fold domains"/>
    <property type="match status" value="1"/>
</dbReference>
<accession>A0ABS1YCB2</accession>
<keyword evidence="4 5" id="KW-0067">ATP-binding</keyword>
<dbReference type="EMBL" id="JAEVHL010000016">
    <property type="protein sequence ID" value="MBM0275012.1"/>
    <property type="molecule type" value="Genomic_DNA"/>
</dbReference>